<dbReference type="Proteomes" id="UP000290057">
    <property type="component" value="Chromosome"/>
</dbReference>
<evidence type="ECO:0000313" key="4">
    <source>
        <dbReference type="EMBL" id="BBI21517.1"/>
    </source>
</evidence>
<accession>A0A3T1CKK2</accession>
<evidence type="ECO:0000256" key="2">
    <source>
        <dbReference type="ARBA" id="ARBA00023002"/>
    </source>
</evidence>
<dbReference type="PANTHER" id="PTHR43391:SF91">
    <property type="entry name" value="OS04G0390700 PROTEIN"/>
    <property type="match status" value="1"/>
</dbReference>
<gene>
    <name evidence="4" type="ORF">EKJ_23640</name>
</gene>
<organism evidence="4 5">
    <name type="scientific">Qipengyuania flava</name>
    <dbReference type="NCBI Taxonomy" id="192812"/>
    <lineage>
        <taxon>Bacteria</taxon>
        <taxon>Pseudomonadati</taxon>
        <taxon>Pseudomonadota</taxon>
        <taxon>Alphaproteobacteria</taxon>
        <taxon>Sphingomonadales</taxon>
        <taxon>Erythrobacteraceae</taxon>
        <taxon>Qipengyuania</taxon>
    </lineage>
</organism>
<dbReference type="Gene3D" id="3.40.50.720">
    <property type="entry name" value="NAD(P)-binding Rossmann-like Domain"/>
    <property type="match status" value="1"/>
</dbReference>
<dbReference type="GO" id="GO:0016491">
    <property type="term" value="F:oxidoreductase activity"/>
    <property type="evidence" value="ECO:0007669"/>
    <property type="project" value="UniProtKB-KW"/>
</dbReference>
<dbReference type="SUPFAM" id="SSF51735">
    <property type="entry name" value="NAD(P)-binding Rossmann-fold domains"/>
    <property type="match status" value="1"/>
</dbReference>
<dbReference type="InterPro" id="IPR036291">
    <property type="entry name" value="NAD(P)-bd_dom_sf"/>
</dbReference>
<name>A0A3T1CKK2_9SPHN</name>
<sequence>MKVENCVALVTGGNRGIGEGFVQELLAHGASKVYVAARRMADAQAAASADDRLVPIELDVTSPEQVAAAAAQCSDLTLLVNNAGAFNLGNTLLTAEDEADIRQTMEVNYLGPVRMIRAFAPVLKANGGGAVVNVLSAGGIVPVPSMGGYSPSKFAMRAAGDCLRPELALQGTTLHSLIVGSVDTRMAAHVTWVEKSTPRDIGKAGIVAVEHNIEEHDTDPHAVSVRAFLARDPATLKASMAAGLRNPDGRR</sequence>
<dbReference type="PRINTS" id="PR00080">
    <property type="entry name" value="SDRFAMILY"/>
</dbReference>
<dbReference type="NCBIfam" id="NF006118">
    <property type="entry name" value="PRK08264.1-4"/>
    <property type="match status" value="1"/>
</dbReference>
<dbReference type="PANTHER" id="PTHR43391">
    <property type="entry name" value="RETINOL DEHYDROGENASE-RELATED"/>
    <property type="match status" value="1"/>
</dbReference>
<evidence type="ECO:0000313" key="5">
    <source>
        <dbReference type="Proteomes" id="UP000290057"/>
    </source>
</evidence>
<evidence type="ECO:0000256" key="3">
    <source>
        <dbReference type="RuleBase" id="RU000363"/>
    </source>
</evidence>
<dbReference type="AlphaFoldDB" id="A0A3T1CKK2"/>
<keyword evidence="5" id="KW-1185">Reference proteome</keyword>
<dbReference type="EMBL" id="AP019389">
    <property type="protein sequence ID" value="BBI21517.1"/>
    <property type="molecule type" value="Genomic_DNA"/>
</dbReference>
<reference evidence="4 5" key="1">
    <citation type="submission" date="2019-01" db="EMBL/GenBank/DDBJ databases">
        <title>Complete genome sequence of Erythrobacter flavus KJ5.</title>
        <authorList>
            <person name="Kanesaki Y."/>
            <person name="Brotosudarmo T."/>
            <person name="Moriuchi R."/>
            <person name="Awai K."/>
        </authorList>
    </citation>
    <scope>NUCLEOTIDE SEQUENCE [LARGE SCALE GENOMIC DNA]</scope>
    <source>
        <strain evidence="4 5">KJ5</strain>
    </source>
</reference>
<dbReference type="RefSeq" id="WP_130587001.1">
    <property type="nucleotide sequence ID" value="NZ_AP019389.1"/>
</dbReference>
<proteinExistence type="inferred from homology"/>
<dbReference type="GO" id="GO:0005829">
    <property type="term" value="C:cytosol"/>
    <property type="evidence" value="ECO:0007669"/>
    <property type="project" value="TreeGrafter"/>
</dbReference>
<keyword evidence="2" id="KW-0560">Oxidoreductase</keyword>
<comment type="similarity">
    <text evidence="1 3">Belongs to the short-chain dehydrogenases/reductases (SDR) family.</text>
</comment>
<evidence type="ECO:0000256" key="1">
    <source>
        <dbReference type="ARBA" id="ARBA00006484"/>
    </source>
</evidence>
<dbReference type="InterPro" id="IPR002347">
    <property type="entry name" value="SDR_fam"/>
</dbReference>
<dbReference type="PRINTS" id="PR00081">
    <property type="entry name" value="GDHRDH"/>
</dbReference>
<dbReference type="Pfam" id="PF00106">
    <property type="entry name" value="adh_short"/>
    <property type="match status" value="1"/>
</dbReference>
<protein>
    <submittedName>
        <fullName evidence="4">Oxidoreductase</fullName>
    </submittedName>
</protein>